<comment type="caution">
    <text evidence="1">The sequence shown here is derived from an EMBL/GenBank/DDBJ whole genome shotgun (WGS) entry which is preliminary data.</text>
</comment>
<protein>
    <submittedName>
        <fullName evidence="1">Uncharacterized protein</fullName>
    </submittedName>
</protein>
<proteinExistence type="predicted"/>
<dbReference type="EMBL" id="JACEIK010001332">
    <property type="protein sequence ID" value="MCD7468428.1"/>
    <property type="molecule type" value="Genomic_DNA"/>
</dbReference>
<feature type="non-terminal residue" evidence="1">
    <location>
        <position position="254"/>
    </location>
</feature>
<accession>A0ABS8TBC6</accession>
<name>A0ABS8TBC6_DATST</name>
<feature type="non-terminal residue" evidence="1">
    <location>
        <position position="1"/>
    </location>
</feature>
<reference evidence="1 2" key="1">
    <citation type="journal article" date="2021" name="BMC Genomics">
        <title>Datura genome reveals duplications of psychoactive alkaloid biosynthetic genes and high mutation rate following tissue culture.</title>
        <authorList>
            <person name="Rajewski A."/>
            <person name="Carter-House D."/>
            <person name="Stajich J."/>
            <person name="Litt A."/>
        </authorList>
    </citation>
    <scope>NUCLEOTIDE SEQUENCE [LARGE SCALE GENOMIC DNA]</scope>
    <source>
        <strain evidence="1">AR-01</strain>
    </source>
</reference>
<organism evidence="1 2">
    <name type="scientific">Datura stramonium</name>
    <name type="common">Jimsonweed</name>
    <name type="synonym">Common thornapple</name>
    <dbReference type="NCBI Taxonomy" id="4076"/>
    <lineage>
        <taxon>Eukaryota</taxon>
        <taxon>Viridiplantae</taxon>
        <taxon>Streptophyta</taxon>
        <taxon>Embryophyta</taxon>
        <taxon>Tracheophyta</taxon>
        <taxon>Spermatophyta</taxon>
        <taxon>Magnoliopsida</taxon>
        <taxon>eudicotyledons</taxon>
        <taxon>Gunneridae</taxon>
        <taxon>Pentapetalae</taxon>
        <taxon>asterids</taxon>
        <taxon>lamiids</taxon>
        <taxon>Solanales</taxon>
        <taxon>Solanaceae</taxon>
        <taxon>Solanoideae</taxon>
        <taxon>Datureae</taxon>
        <taxon>Datura</taxon>
    </lineage>
</organism>
<sequence length="254" mass="28889">VTAGVVYIASCNLMLTVAYYVLPSLGTHSFFSEYLVVLNDELFTKITITQLKHNRVEDLVQHIVYAQFGQKGEEIDDPSRSFMTATRTTTIIKKVKEITNRNCGIEIVGGRFVGDLDHAKLGKFSLFLKIVDTDLLSEKPYFLSCAVHRILCKEEFKVAKCAGTAPTCTVRAGEFLEHGTYWEKNSRWSTRARYRRKVRSLAQRWHYGVTLRTPLKSLGKPWSRSIPIAQAHRALSRRYEGRATDPSPPPSLYK</sequence>
<dbReference type="Proteomes" id="UP000823775">
    <property type="component" value="Unassembled WGS sequence"/>
</dbReference>
<gene>
    <name evidence="1" type="ORF">HAX54_006597</name>
</gene>
<keyword evidence="2" id="KW-1185">Reference proteome</keyword>
<evidence type="ECO:0000313" key="2">
    <source>
        <dbReference type="Proteomes" id="UP000823775"/>
    </source>
</evidence>
<evidence type="ECO:0000313" key="1">
    <source>
        <dbReference type="EMBL" id="MCD7468428.1"/>
    </source>
</evidence>